<evidence type="ECO:0000259" key="9">
    <source>
        <dbReference type="PROSITE" id="PS50928"/>
    </source>
</evidence>
<dbReference type="NCBIfam" id="TIGR00974">
    <property type="entry name" value="3a0107s02c"/>
    <property type="match status" value="1"/>
</dbReference>
<name>A0A3B0RI10_9ZZZZ</name>
<dbReference type="PANTHER" id="PTHR43470">
    <property type="entry name" value="PHOSPHATE TRANSPORT SYSTEM PERMEASE PROTEIN PSTA-RELATED"/>
    <property type="match status" value="1"/>
</dbReference>
<evidence type="ECO:0000256" key="2">
    <source>
        <dbReference type="ARBA" id="ARBA00007069"/>
    </source>
</evidence>
<feature type="transmembrane region" description="Helical" evidence="8">
    <location>
        <begin position="387"/>
        <end position="408"/>
    </location>
</feature>
<dbReference type="GO" id="GO:0005886">
    <property type="term" value="C:plasma membrane"/>
    <property type="evidence" value="ECO:0007669"/>
    <property type="project" value="UniProtKB-SubCell"/>
</dbReference>
<dbReference type="CDD" id="cd06261">
    <property type="entry name" value="TM_PBP2"/>
    <property type="match status" value="1"/>
</dbReference>
<dbReference type="Gene3D" id="1.10.3720.10">
    <property type="entry name" value="MetI-like"/>
    <property type="match status" value="1"/>
</dbReference>
<proteinExistence type="inferred from homology"/>
<dbReference type="GO" id="GO:0035435">
    <property type="term" value="P:phosphate ion transmembrane transport"/>
    <property type="evidence" value="ECO:0007669"/>
    <property type="project" value="InterPro"/>
</dbReference>
<dbReference type="InterPro" id="IPR005672">
    <property type="entry name" value="Phosphate_PstA"/>
</dbReference>
<dbReference type="PANTHER" id="PTHR43470:SF5">
    <property type="entry name" value="PHOSPHATE TRANSPORT SYSTEM PERMEASE PROTEIN PSTA"/>
    <property type="match status" value="1"/>
</dbReference>
<gene>
    <name evidence="10" type="ORF">MNBD_ALPHA01-361</name>
</gene>
<reference evidence="10" key="1">
    <citation type="submission" date="2018-06" db="EMBL/GenBank/DDBJ databases">
        <authorList>
            <person name="Zhirakovskaya E."/>
        </authorList>
    </citation>
    <scope>NUCLEOTIDE SEQUENCE</scope>
</reference>
<sequence length="416" mass="45157">MTDLTKISPLSAENYPGLAGRYRAERRFQFLGRLAIALSLGFLAFLILSITYLGSGAFFKTEIRFDLNPALSNEVTDDSYSLLRKIVLSEPGISGRGARKAFFRLIGADAEDVVRRQIIDRRLVDHRITSIWLPASDEVDMAVKAGLEEGGLSRLGPQQLDRVRMLAGDGRIQTRFNMGFLLNGDSRDAERAGVGGALIGSLFTLVICFLLSFFVGVMAAIYLEEFAPKNRWTAFIEVNINNLASVPSIIFGLLGLALFLNIFGLPRSSSLVGGMVLALMTLPTIIIASRVSLQSVPPSVREAALGLGATRIQMVFHHVVPLALPGMLTGAILGMARALGETAPLMMIGMVAFIADPPGSFTDPATAMPVQVFLWSDSPERAFAEKAAGAIIVLILFLILMNLAAVLLRKKFEKKW</sequence>
<feature type="transmembrane region" description="Helical" evidence="8">
    <location>
        <begin position="197"/>
        <end position="223"/>
    </location>
</feature>
<evidence type="ECO:0000256" key="4">
    <source>
        <dbReference type="ARBA" id="ARBA00022475"/>
    </source>
</evidence>
<keyword evidence="6 8" id="KW-1133">Transmembrane helix</keyword>
<comment type="subcellular location">
    <subcellularLocation>
        <location evidence="1">Cell membrane</location>
        <topology evidence="1">Multi-pass membrane protein</topology>
    </subcellularLocation>
</comment>
<feature type="transmembrane region" description="Helical" evidence="8">
    <location>
        <begin position="243"/>
        <end position="265"/>
    </location>
</feature>
<evidence type="ECO:0000256" key="8">
    <source>
        <dbReference type="SAM" id="Phobius"/>
    </source>
</evidence>
<keyword evidence="4" id="KW-1003">Cell membrane</keyword>
<evidence type="ECO:0000256" key="7">
    <source>
        <dbReference type="ARBA" id="ARBA00023136"/>
    </source>
</evidence>
<keyword evidence="5 8" id="KW-0812">Transmembrane</keyword>
<dbReference type="PROSITE" id="PS50928">
    <property type="entry name" value="ABC_TM1"/>
    <property type="match status" value="1"/>
</dbReference>
<feature type="domain" description="ABC transmembrane type-1" evidence="9">
    <location>
        <begin position="198"/>
        <end position="404"/>
    </location>
</feature>
<dbReference type="InterPro" id="IPR024573">
    <property type="entry name" value="DUF3333"/>
</dbReference>
<comment type="similarity">
    <text evidence="2">Belongs to the binding-protein-dependent transport system permease family. CysTW subfamily.</text>
</comment>
<protein>
    <submittedName>
        <fullName evidence="10">Phosphate transport system permease protein PstA (TC 3.A.1.7.1)</fullName>
    </submittedName>
</protein>
<evidence type="ECO:0000256" key="5">
    <source>
        <dbReference type="ARBA" id="ARBA00022692"/>
    </source>
</evidence>
<dbReference type="InterPro" id="IPR035906">
    <property type="entry name" value="MetI-like_sf"/>
</dbReference>
<evidence type="ECO:0000256" key="1">
    <source>
        <dbReference type="ARBA" id="ARBA00004651"/>
    </source>
</evidence>
<feature type="transmembrane region" description="Helical" evidence="8">
    <location>
        <begin position="30"/>
        <end position="53"/>
    </location>
</feature>
<dbReference type="AlphaFoldDB" id="A0A3B0RI10"/>
<dbReference type="EMBL" id="UOEJ01000039">
    <property type="protein sequence ID" value="VAV93024.1"/>
    <property type="molecule type" value="Genomic_DNA"/>
</dbReference>
<feature type="transmembrane region" description="Helical" evidence="8">
    <location>
        <begin position="314"/>
        <end position="336"/>
    </location>
</feature>
<evidence type="ECO:0000256" key="6">
    <source>
        <dbReference type="ARBA" id="ARBA00022989"/>
    </source>
</evidence>
<evidence type="ECO:0000256" key="3">
    <source>
        <dbReference type="ARBA" id="ARBA00022448"/>
    </source>
</evidence>
<dbReference type="Pfam" id="PF00528">
    <property type="entry name" value="BPD_transp_1"/>
    <property type="match status" value="1"/>
</dbReference>
<dbReference type="GO" id="GO:0005315">
    <property type="term" value="F:phosphate transmembrane transporter activity"/>
    <property type="evidence" value="ECO:0007669"/>
    <property type="project" value="InterPro"/>
</dbReference>
<keyword evidence="7 8" id="KW-0472">Membrane</keyword>
<dbReference type="Pfam" id="PF11812">
    <property type="entry name" value="DUF3333"/>
    <property type="match status" value="1"/>
</dbReference>
<evidence type="ECO:0000313" key="10">
    <source>
        <dbReference type="EMBL" id="VAV93024.1"/>
    </source>
</evidence>
<accession>A0A3B0RI10</accession>
<dbReference type="InterPro" id="IPR000515">
    <property type="entry name" value="MetI-like"/>
</dbReference>
<feature type="transmembrane region" description="Helical" evidence="8">
    <location>
        <begin position="271"/>
        <end position="293"/>
    </location>
</feature>
<keyword evidence="3" id="KW-0813">Transport</keyword>
<organism evidence="10">
    <name type="scientific">hydrothermal vent metagenome</name>
    <dbReference type="NCBI Taxonomy" id="652676"/>
    <lineage>
        <taxon>unclassified sequences</taxon>
        <taxon>metagenomes</taxon>
        <taxon>ecological metagenomes</taxon>
    </lineage>
</organism>
<dbReference type="SUPFAM" id="SSF161098">
    <property type="entry name" value="MetI-like"/>
    <property type="match status" value="1"/>
</dbReference>